<proteinExistence type="predicted"/>
<dbReference type="EMBL" id="LAZR01066883">
    <property type="protein sequence ID" value="KKK52710.1"/>
    <property type="molecule type" value="Genomic_DNA"/>
</dbReference>
<dbReference type="AlphaFoldDB" id="A0A0F8WWA8"/>
<accession>A0A0F8WWA8</accession>
<organism evidence="1">
    <name type="scientific">marine sediment metagenome</name>
    <dbReference type="NCBI Taxonomy" id="412755"/>
    <lineage>
        <taxon>unclassified sequences</taxon>
        <taxon>metagenomes</taxon>
        <taxon>ecological metagenomes</taxon>
    </lineage>
</organism>
<gene>
    <name evidence="1" type="ORF">LCGC14_3102170</name>
</gene>
<evidence type="ECO:0008006" key="2">
    <source>
        <dbReference type="Google" id="ProtNLM"/>
    </source>
</evidence>
<dbReference type="Gene3D" id="3.20.20.210">
    <property type="match status" value="1"/>
</dbReference>
<comment type="caution">
    <text evidence="1">The sequence shown here is derived from an EMBL/GenBank/DDBJ whole genome shotgun (WGS) entry which is preliminary data.</text>
</comment>
<evidence type="ECO:0000313" key="1">
    <source>
        <dbReference type="EMBL" id="KKK52710.1"/>
    </source>
</evidence>
<feature type="non-terminal residue" evidence="1">
    <location>
        <position position="344"/>
    </location>
</feature>
<name>A0A0F8WWA8_9ZZZZ</name>
<feature type="non-terminal residue" evidence="1">
    <location>
        <position position="1"/>
    </location>
</feature>
<reference evidence="1" key="1">
    <citation type="journal article" date="2015" name="Nature">
        <title>Complex archaea that bridge the gap between prokaryotes and eukaryotes.</title>
        <authorList>
            <person name="Spang A."/>
            <person name="Saw J.H."/>
            <person name="Jorgensen S.L."/>
            <person name="Zaremba-Niedzwiedzka K."/>
            <person name="Martijn J."/>
            <person name="Lind A.E."/>
            <person name="van Eijk R."/>
            <person name="Schleper C."/>
            <person name="Guy L."/>
            <person name="Ettema T.J."/>
        </authorList>
    </citation>
    <scope>NUCLEOTIDE SEQUENCE</scope>
</reference>
<sequence length="344" mass="38851">SRVVGGLLTRGGVGCVKTRWIEPEQLERAKDRSEAFWEGRLEGPLMWITVPEARPGTPPPKPPTDEELWTDVDYVITAAEYQLAHTYYAGDALPVYQPWLGPDQLAAWLGAELYLQPREFTSWVTPFVQDWSEHPRFSIDSENRWWKLYLEIVRRSAQAGRDKWITGYPDLHTGIDGLSAIRGPEKLLIDLLEDPQAIKSAMNEMTGLFKYVIDAVSEIVLPTGQGTSNWTMGWSAKRFVCIGQNDFTCMISPDMFEEFCFQDTLETCSAVDYSLYHLDGPDAIRHLPRILEIESLDCVQWIHGAGQSSASHWLDLLQSVQAAGKSVQVYYGPTHGEEADPARE</sequence>
<protein>
    <recommendedName>
        <fullName evidence="2">Uroporphyrinogen decarboxylase (URO-D) domain-containing protein</fullName>
    </recommendedName>
</protein>
<dbReference type="InterPro" id="IPR038071">
    <property type="entry name" value="UROD/MetE-like_sf"/>
</dbReference>